<feature type="region of interest" description="Disordered" evidence="1">
    <location>
        <begin position="452"/>
        <end position="473"/>
    </location>
</feature>
<evidence type="ECO:0008006" key="4">
    <source>
        <dbReference type="Google" id="ProtNLM"/>
    </source>
</evidence>
<accession>G0V8R5</accession>
<evidence type="ECO:0000313" key="2">
    <source>
        <dbReference type="EMBL" id="CCC67864.1"/>
    </source>
</evidence>
<reference key="2">
    <citation type="submission" date="2011-08" db="EMBL/GenBank/DDBJ databases">
        <title>Genome sequence of Naumovozyma castellii.</title>
        <authorList>
            <person name="Gordon J.L."/>
            <person name="Armisen D."/>
            <person name="Proux-Wera E."/>
            <person name="OhEigeartaigh S.S."/>
            <person name="Byrne K.P."/>
            <person name="Wolfe K.H."/>
        </authorList>
    </citation>
    <scope>NUCLEOTIDE SEQUENCE</scope>
    <source>
        <strain>Type strain:CBS 4309</strain>
    </source>
</reference>
<dbReference type="RefSeq" id="XP_003674244.1">
    <property type="nucleotide sequence ID" value="XM_003674196.1"/>
</dbReference>
<dbReference type="KEGG" id="ncs:NCAS_0A13060"/>
<feature type="compositionally biased region" description="Polar residues" evidence="1">
    <location>
        <begin position="460"/>
        <end position="473"/>
    </location>
</feature>
<dbReference type="PANTHER" id="PTHR35140:SF1">
    <property type="entry name" value="MITOTIC CHECK POINT PROTEIN BFA1"/>
    <property type="match status" value="1"/>
</dbReference>
<reference evidence="2 3" key="1">
    <citation type="journal article" date="2011" name="Proc. Natl. Acad. Sci. U.S.A.">
        <title>Evolutionary erosion of yeast sex chromosomes by mating-type switching accidents.</title>
        <authorList>
            <person name="Gordon J.L."/>
            <person name="Armisen D."/>
            <person name="Proux-Wera E."/>
            <person name="Oheigeartaigh S.S."/>
            <person name="Byrne K.P."/>
            <person name="Wolfe K.H."/>
        </authorList>
    </citation>
    <scope>NUCLEOTIDE SEQUENCE [LARGE SCALE GENOMIC DNA]</scope>
    <source>
        <strain evidence="3">ATCC 76901 / BCRC 22586 / CBS 4309 / NBRC 1992 / NRRL Y-12630</strain>
    </source>
</reference>
<dbReference type="STRING" id="1064592.G0V8R5"/>
<evidence type="ECO:0000313" key="3">
    <source>
        <dbReference type="Proteomes" id="UP000001640"/>
    </source>
</evidence>
<sequence length="580" mass="67295">MSIRPIHQEDFTESSFEDVETSFVRDAYTKFTRRDGKQSDAVHPPIKNQILPTPTSTTSSNATTFSSHNHDLVVTNSSRSDIEEKTENDEDDDNDFFSDFQEFRNNKDDFDEAIKDKYQLLKSIPTQSVKPNLLSQTFEKKLNLGSHEKVLRQPRSMYELQNQMRYRSEGPARTTQGLSTKLKNSMSYSALTNPKLNNNYRNNNIKVKKSMPSLSSYSPVIQEVNDETYTFNDLTSMENNSGLRTFQDNSDEEEEDFLDFTPEAIKSQFLTKASNKSVQVPSTQYNIINDDHYLTPQLRDKTRKLNRREQLLAFNETEPEIQSHTWQNKHYQNTASKIETIKQQIDYNTPIKHGRMVYNAETMRWEGNEKALEKFQNMDTLSNNAMLIKGRKDFFDNNGESLSGKGRRNLQNPSVVGKMVFDEKNLRWVSLHENEIDPFEGMDDTLPTLIRNNRNHDPQRTSPSFPRSYSQKNPAREILRPPSQELLKFRSMGRMSNAYSRQGSTLSDTKSLFQVNSKALEGFYHNENKWQKKVGGWFSLPENGIDSTFSDIPNESLITSDKNKNYMYEIRNMVLNSRSR</sequence>
<dbReference type="InterPro" id="IPR034586">
    <property type="entry name" value="Bfa1/Byr4"/>
</dbReference>
<dbReference type="FunCoup" id="G0V8R5">
    <property type="interactions" value="365"/>
</dbReference>
<dbReference type="GO" id="GO:0031578">
    <property type="term" value="P:mitotic spindle orientation checkpoint signaling"/>
    <property type="evidence" value="ECO:0007669"/>
    <property type="project" value="EnsemblFungi"/>
</dbReference>
<dbReference type="Proteomes" id="UP000001640">
    <property type="component" value="Chromosome 1"/>
</dbReference>
<dbReference type="OMA" id="QEIDHNT"/>
<feature type="compositionally biased region" description="Low complexity" evidence="1">
    <location>
        <begin position="53"/>
        <end position="67"/>
    </location>
</feature>
<dbReference type="GO" id="GO:1990334">
    <property type="term" value="C:Bfa1-Bub2 complex"/>
    <property type="evidence" value="ECO:0007669"/>
    <property type="project" value="EnsemblFungi"/>
</dbReference>
<name>G0V8R5_NAUCA</name>
<protein>
    <recommendedName>
        <fullName evidence="4">Mitotic check point protein BFA1</fullName>
    </recommendedName>
</protein>
<dbReference type="EMBL" id="HE576752">
    <property type="protein sequence ID" value="CCC67864.1"/>
    <property type="molecule type" value="Genomic_DNA"/>
</dbReference>
<dbReference type="OrthoDB" id="19159at2759"/>
<evidence type="ECO:0000256" key="1">
    <source>
        <dbReference type="SAM" id="MobiDB-lite"/>
    </source>
</evidence>
<dbReference type="GeneID" id="96901342"/>
<dbReference type="GO" id="GO:0044732">
    <property type="term" value="C:mitotic spindle pole body"/>
    <property type="evidence" value="ECO:0007669"/>
    <property type="project" value="TreeGrafter"/>
</dbReference>
<dbReference type="GO" id="GO:0005096">
    <property type="term" value="F:GTPase activator activity"/>
    <property type="evidence" value="ECO:0007669"/>
    <property type="project" value="EnsemblFungi"/>
</dbReference>
<keyword evidence="3" id="KW-1185">Reference proteome</keyword>
<feature type="compositionally biased region" description="Acidic residues" evidence="1">
    <location>
        <begin position="86"/>
        <end position="95"/>
    </location>
</feature>
<dbReference type="eggNOG" id="ENOG502R6H5">
    <property type="taxonomic scope" value="Eukaryota"/>
</dbReference>
<proteinExistence type="predicted"/>
<dbReference type="HOGENOM" id="CLU_037140_0_0_1"/>
<dbReference type="InParanoid" id="G0V8R5"/>
<organism evidence="2 3">
    <name type="scientific">Naumovozyma castellii</name>
    <name type="common">Yeast</name>
    <name type="synonym">Saccharomyces castellii</name>
    <dbReference type="NCBI Taxonomy" id="27288"/>
    <lineage>
        <taxon>Eukaryota</taxon>
        <taxon>Fungi</taxon>
        <taxon>Dikarya</taxon>
        <taxon>Ascomycota</taxon>
        <taxon>Saccharomycotina</taxon>
        <taxon>Saccharomycetes</taxon>
        <taxon>Saccharomycetales</taxon>
        <taxon>Saccharomycetaceae</taxon>
        <taxon>Naumovozyma</taxon>
    </lineage>
</organism>
<dbReference type="GO" id="GO:0005092">
    <property type="term" value="F:GDP-dissociation inhibitor activity"/>
    <property type="evidence" value="ECO:0007669"/>
    <property type="project" value="EnsemblFungi"/>
</dbReference>
<feature type="region of interest" description="Disordered" evidence="1">
    <location>
        <begin position="33"/>
        <end position="95"/>
    </location>
</feature>
<gene>
    <name evidence="2" type="primary">NCAS0A13060</name>
    <name evidence="2" type="ordered locus">NCAS_0A13060</name>
</gene>
<dbReference type="AlphaFoldDB" id="G0V8R5"/>
<dbReference type="PANTHER" id="PTHR35140">
    <property type="entry name" value="MITOTIC CHECK POINT PROTEIN BFA1"/>
    <property type="match status" value="1"/>
</dbReference>